<dbReference type="HOGENOM" id="CLU_780911_0_0_1"/>
<reference evidence="2" key="1">
    <citation type="journal article" date="2011" name="Nat. Commun.">
        <title>Effector diversification within compartments of the Leptosphaeria maculans genome affected by Repeat-Induced Point mutations.</title>
        <authorList>
            <person name="Rouxel T."/>
            <person name="Grandaubert J."/>
            <person name="Hane J.K."/>
            <person name="Hoede C."/>
            <person name="van de Wouw A.P."/>
            <person name="Couloux A."/>
            <person name="Dominguez V."/>
            <person name="Anthouard V."/>
            <person name="Bally P."/>
            <person name="Bourras S."/>
            <person name="Cozijnsen A.J."/>
            <person name="Ciuffetti L.M."/>
            <person name="Degrave A."/>
            <person name="Dilmaghani A."/>
            <person name="Duret L."/>
            <person name="Fudal I."/>
            <person name="Goodwin S.B."/>
            <person name="Gout L."/>
            <person name="Glaser N."/>
            <person name="Linglin J."/>
            <person name="Kema G.H.J."/>
            <person name="Lapalu N."/>
            <person name="Lawrence C.B."/>
            <person name="May K."/>
            <person name="Meyer M."/>
            <person name="Ollivier B."/>
            <person name="Poulain J."/>
            <person name="Schoch C.L."/>
            <person name="Simon A."/>
            <person name="Spatafora J.W."/>
            <person name="Stachowiak A."/>
            <person name="Turgeon B.G."/>
            <person name="Tyler B.M."/>
            <person name="Vincent D."/>
            <person name="Weissenbach J."/>
            <person name="Amselem J."/>
            <person name="Quesneville H."/>
            <person name="Oliver R.P."/>
            <person name="Wincker P."/>
            <person name="Balesdent M.-H."/>
            <person name="Howlett B.J."/>
        </authorList>
    </citation>
    <scope>NUCLEOTIDE SEQUENCE [LARGE SCALE GENOMIC DNA]</scope>
    <source>
        <strain evidence="2">JN3 / isolate v23.1.3 / race Av1-4-5-6-7-8</strain>
    </source>
</reference>
<evidence type="ECO:0000313" key="1">
    <source>
        <dbReference type="EMBL" id="CBX91320.1"/>
    </source>
</evidence>
<name>E4ZJN5_LEPMJ</name>
<dbReference type="VEuPathDB" id="FungiDB:LEMA_P068280.1"/>
<dbReference type="InParanoid" id="E4ZJN5"/>
<dbReference type="AlphaFoldDB" id="E4ZJN5"/>
<dbReference type="EMBL" id="FP929072">
    <property type="protein sequence ID" value="CBX91320.1"/>
    <property type="molecule type" value="Genomic_DNA"/>
</dbReference>
<proteinExistence type="predicted"/>
<gene>
    <name evidence="1" type="ORF">LEMA_P068280.1</name>
</gene>
<keyword evidence="2" id="KW-1185">Reference proteome</keyword>
<protein>
    <submittedName>
        <fullName evidence="1">Predicted protein</fullName>
    </submittedName>
</protein>
<evidence type="ECO:0000313" key="2">
    <source>
        <dbReference type="Proteomes" id="UP000002668"/>
    </source>
</evidence>
<organism evidence="2">
    <name type="scientific">Leptosphaeria maculans (strain JN3 / isolate v23.1.3 / race Av1-4-5-6-7-8)</name>
    <name type="common">Blackleg fungus</name>
    <name type="synonym">Phoma lingam</name>
    <dbReference type="NCBI Taxonomy" id="985895"/>
    <lineage>
        <taxon>Eukaryota</taxon>
        <taxon>Fungi</taxon>
        <taxon>Dikarya</taxon>
        <taxon>Ascomycota</taxon>
        <taxon>Pezizomycotina</taxon>
        <taxon>Dothideomycetes</taxon>
        <taxon>Pleosporomycetidae</taxon>
        <taxon>Pleosporales</taxon>
        <taxon>Pleosporineae</taxon>
        <taxon>Leptosphaeriaceae</taxon>
        <taxon>Plenodomus</taxon>
        <taxon>Plenodomus lingam/Leptosphaeria maculans species complex</taxon>
    </lineage>
</organism>
<dbReference type="OrthoDB" id="3791448at2759"/>
<dbReference type="Proteomes" id="UP000002668">
    <property type="component" value="Genome"/>
</dbReference>
<accession>E4ZJN5</accession>
<dbReference type="GeneID" id="13288414"/>
<sequence length="355" mass="40667">MSWRCCFATTYSQILLLDEIQAHKSIENKMTTNITYERDASMQFKAIQGQPCRVCGSSRRPLRPVQDPTWAFCEQHNPLPEKLQSSQDDWEAALGGFLVWLTDRFIRDWIGYPEPTAEGSSFWADLSQICDQQCEHSLVWMSGCLEALVDFDRRTAGRIREILELKFWTGPYYKFRHCAFIIMTDDEHHLVFDPTGIQFGLDWPLLSPLSEPKGLVPHGVYGLKRVRHLDQVTLEATKQTPYALWIVLLNHGHISITAPHKRIREAFGFDVQNSTEAGSDDASDWWAPHSLQHKPERQRHTNSSQRHEKTTALTLITVNILNKRDTLGQNVSKKHLADSKSYLCAITGPHVITTD</sequence>
<dbReference type="RefSeq" id="XP_003834685.1">
    <property type="nucleotide sequence ID" value="XM_003834637.1"/>
</dbReference>